<name>A0AAV3ZVW3_9GAST</name>
<reference evidence="1 2" key="1">
    <citation type="journal article" date="2021" name="Elife">
        <title>Chloroplast acquisition without the gene transfer in kleptoplastic sea slugs, Plakobranchus ocellatus.</title>
        <authorList>
            <person name="Maeda T."/>
            <person name="Takahashi S."/>
            <person name="Yoshida T."/>
            <person name="Shimamura S."/>
            <person name="Takaki Y."/>
            <person name="Nagai Y."/>
            <person name="Toyoda A."/>
            <person name="Suzuki Y."/>
            <person name="Arimoto A."/>
            <person name="Ishii H."/>
            <person name="Satoh N."/>
            <person name="Nishiyama T."/>
            <person name="Hasebe M."/>
            <person name="Maruyama T."/>
            <person name="Minagawa J."/>
            <person name="Obokata J."/>
            <person name="Shigenobu S."/>
        </authorList>
    </citation>
    <scope>NUCLEOTIDE SEQUENCE [LARGE SCALE GENOMIC DNA]</scope>
</reference>
<dbReference type="AlphaFoldDB" id="A0AAV3ZVW3"/>
<organism evidence="1 2">
    <name type="scientific">Plakobranchus ocellatus</name>
    <dbReference type="NCBI Taxonomy" id="259542"/>
    <lineage>
        <taxon>Eukaryota</taxon>
        <taxon>Metazoa</taxon>
        <taxon>Spiralia</taxon>
        <taxon>Lophotrochozoa</taxon>
        <taxon>Mollusca</taxon>
        <taxon>Gastropoda</taxon>
        <taxon>Heterobranchia</taxon>
        <taxon>Euthyneura</taxon>
        <taxon>Panpulmonata</taxon>
        <taxon>Sacoglossa</taxon>
        <taxon>Placobranchoidea</taxon>
        <taxon>Plakobranchidae</taxon>
        <taxon>Plakobranchus</taxon>
    </lineage>
</organism>
<accession>A0AAV3ZVW3</accession>
<evidence type="ECO:0000313" key="2">
    <source>
        <dbReference type="Proteomes" id="UP000735302"/>
    </source>
</evidence>
<dbReference type="Proteomes" id="UP000735302">
    <property type="component" value="Unassembled WGS sequence"/>
</dbReference>
<keyword evidence="2" id="KW-1185">Reference proteome</keyword>
<evidence type="ECO:0000313" key="1">
    <source>
        <dbReference type="EMBL" id="GFN99448.1"/>
    </source>
</evidence>
<dbReference type="EMBL" id="BLXT01003003">
    <property type="protein sequence ID" value="GFN99448.1"/>
    <property type="molecule type" value="Genomic_DNA"/>
</dbReference>
<gene>
    <name evidence="1" type="ORF">PoB_002595400</name>
</gene>
<proteinExistence type="predicted"/>
<protein>
    <submittedName>
        <fullName evidence="1">Uncharacterized protein</fullName>
    </submittedName>
</protein>
<comment type="caution">
    <text evidence="1">The sequence shown here is derived from an EMBL/GenBank/DDBJ whole genome shotgun (WGS) entry which is preliminary data.</text>
</comment>
<sequence>MSVKFREDFVRRDLLPSGKVGLYSVQLHTLKQLIPFLSDTERFCSCYRSTETTSPSQLRDLLLRIRTLLRVLRSPKK</sequence>